<dbReference type="InterPro" id="IPR036108">
    <property type="entry name" value="4pyrrol_syn_uPrphyn_synt_sf"/>
</dbReference>
<dbReference type="InterPro" id="IPR003754">
    <property type="entry name" value="4pyrrol_synth_uPrphyn_synth"/>
</dbReference>
<sequence>MKSVLSTKKLSPSQRELLVNAGISLVDYNAINIEFVPFRAPNTVENAIFTSQNAVKAYLNEKDHLPSPLEGEGSGVRMFCVGEKTKSLLEENGFKVVKMTEYASELASYLVENHKNDSFHFFCGNIRSDEIPSKLKENHIAFEEIEVYKTTLNPKKFERQFDAILFFSPSGVRSYCEERSNLINDQPTFVCIGTTTASEAKKYSENVVIANATTVESVIAKTVKKLKT</sequence>
<evidence type="ECO:0000313" key="3">
    <source>
        <dbReference type="Proteomes" id="UP000033497"/>
    </source>
</evidence>
<dbReference type="Gene3D" id="3.40.50.10090">
    <property type="match status" value="2"/>
</dbReference>
<dbReference type="PANTHER" id="PTHR12390">
    <property type="entry name" value="UROPORPHYRINOGEN III SYNTHASE"/>
    <property type="match status" value="1"/>
</dbReference>
<feature type="domain" description="Tetrapyrrole biosynthesis uroporphyrinogen III synthase" evidence="1">
    <location>
        <begin position="16"/>
        <end position="219"/>
    </location>
</feature>
<evidence type="ECO:0000313" key="2">
    <source>
        <dbReference type="EMBL" id="KJJ39619.1"/>
    </source>
</evidence>
<accession>A0ABR5DLF9</accession>
<reference evidence="2 3" key="1">
    <citation type="submission" date="2014-10" db="EMBL/GenBank/DDBJ databases">
        <title>Genome sequencing of Vitellibacter vladivostokensis KMM 3516.</title>
        <authorList>
            <person name="Thevarajoo S."/>
            <person name="Selvaratnam C."/>
            <person name="Goh K.M."/>
            <person name="Chong C.S."/>
        </authorList>
    </citation>
    <scope>NUCLEOTIDE SEQUENCE [LARGE SCALE GENOMIC DNA]</scope>
    <source>
        <strain evidence="2 3">KMM 3516</strain>
    </source>
</reference>
<gene>
    <name evidence="2" type="ORF">MB09_00030</name>
</gene>
<dbReference type="PANTHER" id="PTHR12390:SF0">
    <property type="entry name" value="UROPORPHYRINOGEN-III SYNTHASE"/>
    <property type="match status" value="1"/>
</dbReference>
<dbReference type="Pfam" id="PF02602">
    <property type="entry name" value="HEM4"/>
    <property type="match status" value="1"/>
</dbReference>
<name>A0ABR5DLF9_9FLAO</name>
<dbReference type="SUPFAM" id="SSF69618">
    <property type="entry name" value="HemD-like"/>
    <property type="match status" value="1"/>
</dbReference>
<dbReference type="CDD" id="cd06578">
    <property type="entry name" value="HemD"/>
    <property type="match status" value="1"/>
</dbReference>
<comment type="caution">
    <text evidence="2">The sequence shown here is derived from an EMBL/GenBank/DDBJ whole genome shotgun (WGS) entry which is preliminary data.</text>
</comment>
<organism evidence="2 3">
    <name type="scientific">Aequorivita vladivostokensis</name>
    <dbReference type="NCBI Taxonomy" id="171194"/>
    <lineage>
        <taxon>Bacteria</taxon>
        <taxon>Pseudomonadati</taxon>
        <taxon>Bacteroidota</taxon>
        <taxon>Flavobacteriia</taxon>
        <taxon>Flavobacteriales</taxon>
        <taxon>Flavobacteriaceae</taxon>
        <taxon>Aequorivita</taxon>
    </lineage>
</organism>
<protein>
    <submittedName>
        <fullName evidence="2">Uroporphyrinogen-III synthase</fullName>
    </submittedName>
</protein>
<keyword evidence="3" id="KW-1185">Reference proteome</keyword>
<dbReference type="Proteomes" id="UP000033497">
    <property type="component" value="Unassembled WGS sequence"/>
</dbReference>
<evidence type="ECO:0000259" key="1">
    <source>
        <dbReference type="Pfam" id="PF02602"/>
    </source>
</evidence>
<dbReference type="InterPro" id="IPR039793">
    <property type="entry name" value="UROS/Hem4"/>
</dbReference>
<proteinExistence type="predicted"/>
<dbReference type="RefSeq" id="WP_045078833.1">
    <property type="nucleotide sequence ID" value="NZ_JSVU01000001.1"/>
</dbReference>
<dbReference type="EMBL" id="JSVU01000001">
    <property type="protein sequence ID" value="KJJ39619.1"/>
    <property type="molecule type" value="Genomic_DNA"/>
</dbReference>